<keyword evidence="2" id="KW-1185">Reference proteome</keyword>
<accession>A0ABP8IU89</accession>
<dbReference type="Proteomes" id="UP001500454">
    <property type="component" value="Unassembled WGS sequence"/>
</dbReference>
<reference evidence="2" key="1">
    <citation type="journal article" date="2019" name="Int. J. Syst. Evol. Microbiol.">
        <title>The Global Catalogue of Microorganisms (GCM) 10K type strain sequencing project: providing services to taxonomists for standard genome sequencing and annotation.</title>
        <authorList>
            <consortium name="The Broad Institute Genomics Platform"/>
            <consortium name="The Broad Institute Genome Sequencing Center for Infectious Disease"/>
            <person name="Wu L."/>
            <person name="Ma J."/>
        </authorList>
    </citation>
    <scope>NUCLEOTIDE SEQUENCE [LARGE SCALE GENOMIC DNA]</scope>
    <source>
        <strain evidence="2">JCM 17924</strain>
    </source>
</reference>
<gene>
    <name evidence="1" type="ORF">GCM10023186_04180</name>
</gene>
<evidence type="ECO:0000313" key="1">
    <source>
        <dbReference type="EMBL" id="GAA4373503.1"/>
    </source>
</evidence>
<comment type="caution">
    <text evidence="1">The sequence shown here is derived from an EMBL/GenBank/DDBJ whole genome shotgun (WGS) entry which is preliminary data.</text>
</comment>
<sequence>MLLLAGAASAAAPQLVLDVARFRTLAAGNTYEVELYATVPGNGLTYIKRAPGSYQAAAVLTLQILKPDGKPAYSEVITLKPPVLSDTTIAIKNPQSFLKRITLPAGQYAVRGELRDLYRKSTAPTQVVQPLVLDFPANAPALSDIVFLTKAASQTTGQSNFIRGNHLLSRTPNGAYARGAEQLYFYLEMYQAPAGQPLKLHYHIESEEGAAADADARIDQAKSGRPTPVVGELPLGPLPPGDYSLTVEVRNAAGKVLATRTAKLSRGTQDYAPEGASLPR</sequence>
<proteinExistence type="predicted"/>
<dbReference type="EMBL" id="BAABHA010000001">
    <property type="protein sequence ID" value="GAA4373503.1"/>
    <property type="molecule type" value="Genomic_DNA"/>
</dbReference>
<protein>
    <recommendedName>
        <fullName evidence="3">GWxTD domain-containing protein</fullName>
    </recommendedName>
</protein>
<organism evidence="1 2">
    <name type="scientific">Hymenobacter koreensis</name>
    <dbReference type="NCBI Taxonomy" id="1084523"/>
    <lineage>
        <taxon>Bacteria</taxon>
        <taxon>Pseudomonadati</taxon>
        <taxon>Bacteroidota</taxon>
        <taxon>Cytophagia</taxon>
        <taxon>Cytophagales</taxon>
        <taxon>Hymenobacteraceae</taxon>
        <taxon>Hymenobacter</taxon>
    </lineage>
</organism>
<evidence type="ECO:0008006" key="3">
    <source>
        <dbReference type="Google" id="ProtNLM"/>
    </source>
</evidence>
<name>A0ABP8IU89_9BACT</name>
<evidence type="ECO:0000313" key="2">
    <source>
        <dbReference type="Proteomes" id="UP001500454"/>
    </source>
</evidence>